<dbReference type="NCBIfam" id="TIGR00229">
    <property type="entry name" value="sensory_box"/>
    <property type="match status" value="2"/>
</dbReference>
<dbReference type="Gene3D" id="3.30.450.20">
    <property type="entry name" value="PAS domain"/>
    <property type="match status" value="2"/>
</dbReference>
<dbReference type="EMBL" id="CP096115">
    <property type="protein sequence ID" value="UUX92908.1"/>
    <property type="molecule type" value="Genomic_DNA"/>
</dbReference>
<dbReference type="InterPro" id="IPR005467">
    <property type="entry name" value="His_kinase_dom"/>
</dbReference>
<keyword evidence="5" id="KW-0418">Kinase</keyword>
<dbReference type="InterPro" id="IPR036890">
    <property type="entry name" value="HATPase_C_sf"/>
</dbReference>
<evidence type="ECO:0000313" key="10">
    <source>
        <dbReference type="EMBL" id="UUX92908.1"/>
    </source>
</evidence>
<evidence type="ECO:0000256" key="4">
    <source>
        <dbReference type="ARBA" id="ARBA00022679"/>
    </source>
</evidence>
<feature type="coiled-coil region" evidence="6">
    <location>
        <begin position="52"/>
        <end position="79"/>
    </location>
</feature>
<dbReference type="InterPro" id="IPR035965">
    <property type="entry name" value="PAS-like_dom_sf"/>
</dbReference>
<dbReference type="KEGG" id="mend:L6E24_01915"/>
<keyword evidence="4" id="KW-0808">Transferase</keyword>
<keyword evidence="3" id="KW-0597">Phosphoprotein</keyword>
<dbReference type="GeneID" id="74306412"/>
<evidence type="ECO:0000256" key="3">
    <source>
        <dbReference type="ARBA" id="ARBA00022553"/>
    </source>
</evidence>
<dbReference type="SMART" id="SM00387">
    <property type="entry name" value="HATPase_c"/>
    <property type="match status" value="1"/>
</dbReference>
<evidence type="ECO:0000256" key="1">
    <source>
        <dbReference type="ARBA" id="ARBA00000085"/>
    </source>
</evidence>
<dbReference type="SMART" id="SM00091">
    <property type="entry name" value="PAS"/>
    <property type="match status" value="2"/>
</dbReference>
<dbReference type="InterPro" id="IPR000700">
    <property type="entry name" value="PAS-assoc_C"/>
</dbReference>
<dbReference type="RefSeq" id="WP_257743052.1">
    <property type="nucleotide sequence ID" value="NZ_CP096115.1"/>
</dbReference>
<dbReference type="Proteomes" id="UP001060368">
    <property type="component" value="Chromosome"/>
</dbReference>
<dbReference type="InterPro" id="IPR001610">
    <property type="entry name" value="PAC"/>
</dbReference>
<dbReference type="InterPro" id="IPR003594">
    <property type="entry name" value="HATPase_dom"/>
</dbReference>
<feature type="domain" description="Histidine kinase" evidence="7">
    <location>
        <begin position="596"/>
        <end position="694"/>
    </location>
</feature>
<dbReference type="PANTHER" id="PTHR43304:SF1">
    <property type="entry name" value="PAC DOMAIN-CONTAINING PROTEIN"/>
    <property type="match status" value="1"/>
</dbReference>
<feature type="domain" description="PAC" evidence="9">
    <location>
        <begin position="275"/>
        <end position="327"/>
    </location>
</feature>
<protein>
    <recommendedName>
        <fullName evidence="2">histidine kinase</fullName>
        <ecNumber evidence="2">2.7.13.3</ecNumber>
    </recommendedName>
</protein>
<evidence type="ECO:0000259" key="7">
    <source>
        <dbReference type="PROSITE" id="PS50109"/>
    </source>
</evidence>
<dbReference type="GO" id="GO:0004673">
    <property type="term" value="F:protein histidine kinase activity"/>
    <property type="evidence" value="ECO:0007669"/>
    <property type="project" value="UniProtKB-EC"/>
</dbReference>
<dbReference type="InterPro" id="IPR004358">
    <property type="entry name" value="Sig_transdc_His_kin-like_C"/>
</dbReference>
<name>A0A9E7TIT7_9EURY</name>
<proteinExistence type="predicted"/>
<dbReference type="PRINTS" id="PR00344">
    <property type="entry name" value="BCTRLSENSOR"/>
</dbReference>
<dbReference type="PROSITE" id="PS50109">
    <property type="entry name" value="HIS_KIN"/>
    <property type="match status" value="1"/>
</dbReference>
<dbReference type="SMART" id="SM00086">
    <property type="entry name" value="PAC"/>
    <property type="match status" value="2"/>
</dbReference>
<comment type="catalytic activity">
    <reaction evidence="1">
        <text>ATP + protein L-histidine = ADP + protein N-phospho-L-histidine.</text>
        <dbReference type="EC" id="2.7.13.3"/>
    </reaction>
</comment>
<dbReference type="PROSITE" id="PS50113">
    <property type="entry name" value="PAC"/>
    <property type="match status" value="1"/>
</dbReference>
<feature type="domain" description="PAS" evidence="8">
    <location>
        <begin position="202"/>
        <end position="272"/>
    </location>
</feature>
<dbReference type="Gene3D" id="3.30.565.10">
    <property type="entry name" value="Histidine kinase-like ATPase, C-terminal domain"/>
    <property type="match status" value="1"/>
</dbReference>
<accession>A0A9E7TIT7</accession>
<reference evidence="10" key="1">
    <citation type="submission" date="2022-04" db="EMBL/GenBank/DDBJ databases">
        <title>Complete genome of Methanoplanus endosymbiosus DSM 3599.</title>
        <authorList>
            <person name="Chen S.-C."/>
            <person name="You Y.-T."/>
            <person name="Zhou Y.-Z."/>
            <person name="Lai M.-C."/>
        </authorList>
    </citation>
    <scope>NUCLEOTIDE SEQUENCE</scope>
    <source>
        <strain evidence="10">DSM 3599</strain>
    </source>
</reference>
<evidence type="ECO:0000259" key="9">
    <source>
        <dbReference type="PROSITE" id="PS50113"/>
    </source>
</evidence>
<keyword evidence="6" id="KW-0175">Coiled coil</keyword>
<dbReference type="Pfam" id="PF13426">
    <property type="entry name" value="PAS_9"/>
    <property type="match status" value="2"/>
</dbReference>
<dbReference type="PROSITE" id="PS50112">
    <property type="entry name" value="PAS"/>
    <property type="match status" value="2"/>
</dbReference>
<dbReference type="EC" id="2.7.13.3" evidence="2"/>
<gene>
    <name evidence="10" type="ORF">L6E24_01915</name>
</gene>
<evidence type="ECO:0000256" key="6">
    <source>
        <dbReference type="SAM" id="Coils"/>
    </source>
</evidence>
<dbReference type="PANTHER" id="PTHR43304">
    <property type="entry name" value="PHYTOCHROME-LIKE PROTEIN CPH1"/>
    <property type="match status" value="1"/>
</dbReference>
<dbReference type="CDD" id="cd00075">
    <property type="entry name" value="HATPase"/>
    <property type="match status" value="1"/>
</dbReference>
<dbReference type="SUPFAM" id="SSF55874">
    <property type="entry name" value="ATPase domain of HSP90 chaperone/DNA topoisomerase II/histidine kinase"/>
    <property type="match status" value="1"/>
</dbReference>
<feature type="domain" description="PAS" evidence="8">
    <location>
        <begin position="76"/>
        <end position="129"/>
    </location>
</feature>
<dbReference type="SUPFAM" id="SSF55785">
    <property type="entry name" value="PYP-like sensor domain (PAS domain)"/>
    <property type="match status" value="3"/>
</dbReference>
<evidence type="ECO:0000256" key="5">
    <source>
        <dbReference type="ARBA" id="ARBA00022777"/>
    </source>
</evidence>
<dbReference type="InterPro" id="IPR000014">
    <property type="entry name" value="PAS"/>
</dbReference>
<sequence length="701" mass="79416">MSHNSQNGEEQNISCCDPALLRRKAEEILKERMPVPSKDNICADEVALVHELQVHQIELDMQNEELERARSEAEMLHEKFVDLYDFAPVGYFTIDRIGTILEVNLTGCLLLGQERQKVIGRRLQTFMLPGSIPAFNLFCRNVTGSGTKEICEVELFSDGDKRFFAHVEGTEMPEKREDSGKIRMTISDITLRREAEESLRESEERFHILFEQSPIPYQSLDADGRFLEVNSTWLDLLGYRRDEVIGHWFGDFLVPEHVSRFKRNFPEFKKNKITSDIEFLMKNKDGSIILTSFDGKVGLNPDGSFKQTHCVFRDITEKKQVEEALIESEKRYRALFEDSPVSLWEEDFSAVKLWIDSKNAEGITDLKAYFSRHPEDVRSCARMVRVNGINSTTKALIGLKSEEDCYKDLSATFSDGSYFTFKDEIILFAAGITHYQGIGVIKTLSGEEKDILIHCSVVPGYEKTWEKVLVSIVDLTDRVAMERSLRQANSKLNLLSSITRHDILNGVTVLLGYIDLASEKTTNPELKCYLNNLDEAAETIRHQIEFTKEYQEIGVNAAAWQNVSDVAVTAGSTFNRDHVILTTRCGDIEIFADPLLQKVFYNLFDNAFRYAAPFTEITVTCERRDGGLSVVFADDGAGISDEDKKKLFKRGFGKHTGLGLFLSREILAITGITITENGEPGKGARFEMTVPKGGYRFATKS</sequence>
<dbReference type="CDD" id="cd00130">
    <property type="entry name" value="PAS"/>
    <property type="match status" value="2"/>
</dbReference>
<evidence type="ECO:0000259" key="8">
    <source>
        <dbReference type="PROSITE" id="PS50112"/>
    </source>
</evidence>
<dbReference type="Pfam" id="PF02518">
    <property type="entry name" value="HATPase_c"/>
    <property type="match status" value="1"/>
</dbReference>
<evidence type="ECO:0000256" key="2">
    <source>
        <dbReference type="ARBA" id="ARBA00012438"/>
    </source>
</evidence>
<keyword evidence="11" id="KW-1185">Reference proteome</keyword>
<organism evidence="10 11">
    <name type="scientific">Methanoplanus endosymbiosus</name>
    <dbReference type="NCBI Taxonomy" id="33865"/>
    <lineage>
        <taxon>Archaea</taxon>
        <taxon>Methanobacteriati</taxon>
        <taxon>Methanobacteriota</taxon>
        <taxon>Stenosarchaea group</taxon>
        <taxon>Methanomicrobia</taxon>
        <taxon>Methanomicrobiales</taxon>
        <taxon>Methanomicrobiaceae</taxon>
        <taxon>Methanoplanus</taxon>
    </lineage>
</organism>
<evidence type="ECO:0000313" key="11">
    <source>
        <dbReference type="Proteomes" id="UP001060368"/>
    </source>
</evidence>
<dbReference type="InterPro" id="IPR052162">
    <property type="entry name" value="Sensor_kinase/Photoreceptor"/>
</dbReference>
<dbReference type="AlphaFoldDB" id="A0A9E7TIT7"/>